<name>A0ABU6XHX8_9FABA</name>
<gene>
    <name evidence="1" type="ORF">PIB30_050604</name>
</gene>
<dbReference type="EMBL" id="JASCZI010211798">
    <property type="protein sequence ID" value="MED6196781.1"/>
    <property type="molecule type" value="Genomic_DNA"/>
</dbReference>
<evidence type="ECO:0000313" key="2">
    <source>
        <dbReference type="Proteomes" id="UP001341840"/>
    </source>
</evidence>
<dbReference type="Proteomes" id="UP001341840">
    <property type="component" value="Unassembled WGS sequence"/>
</dbReference>
<keyword evidence="2" id="KW-1185">Reference proteome</keyword>
<protein>
    <submittedName>
        <fullName evidence="1">Uncharacterized protein</fullName>
    </submittedName>
</protein>
<proteinExistence type="predicted"/>
<reference evidence="1 2" key="1">
    <citation type="journal article" date="2023" name="Plants (Basel)">
        <title>Bridging the Gap: Combining Genomics and Transcriptomics Approaches to Understand Stylosanthes scabra, an Orphan Legume from the Brazilian Caatinga.</title>
        <authorList>
            <person name="Ferreira-Neto J.R.C."/>
            <person name="da Silva M.D."/>
            <person name="Binneck E."/>
            <person name="de Melo N.F."/>
            <person name="da Silva R.H."/>
            <person name="de Melo A.L.T.M."/>
            <person name="Pandolfi V."/>
            <person name="Bustamante F.O."/>
            <person name="Brasileiro-Vidal A.C."/>
            <person name="Benko-Iseppon A.M."/>
        </authorList>
    </citation>
    <scope>NUCLEOTIDE SEQUENCE [LARGE SCALE GENOMIC DNA]</scope>
    <source>
        <tissue evidence="1">Leaves</tissue>
    </source>
</reference>
<evidence type="ECO:0000313" key="1">
    <source>
        <dbReference type="EMBL" id="MED6196781.1"/>
    </source>
</evidence>
<organism evidence="1 2">
    <name type="scientific">Stylosanthes scabra</name>
    <dbReference type="NCBI Taxonomy" id="79078"/>
    <lineage>
        <taxon>Eukaryota</taxon>
        <taxon>Viridiplantae</taxon>
        <taxon>Streptophyta</taxon>
        <taxon>Embryophyta</taxon>
        <taxon>Tracheophyta</taxon>
        <taxon>Spermatophyta</taxon>
        <taxon>Magnoliopsida</taxon>
        <taxon>eudicotyledons</taxon>
        <taxon>Gunneridae</taxon>
        <taxon>Pentapetalae</taxon>
        <taxon>rosids</taxon>
        <taxon>fabids</taxon>
        <taxon>Fabales</taxon>
        <taxon>Fabaceae</taxon>
        <taxon>Papilionoideae</taxon>
        <taxon>50 kb inversion clade</taxon>
        <taxon>dalbergioids sensu lato</taxon>
        <taxon>Dalbergieae</taxon>
        <taxon>Pterocarpus clade</taxon>
        <taxon>Stylosanthes</taxon>
    </lineage>
</organism>
<accession>A0ABU6XHX8</accession>
<comment type="caution">
    <text evidence="1">The sequence shown here is derived from an EMBL/GenBank/DDBJ whole genome shotgun (WGS) entry which is preliminary data.</text>
</comment>
<sequence length="122" mass="13650">MPKVGMLHLVMKDMRRATRGKACKDLLEGGYTCVGFSGVVQNVLSVLNIEHDNFDVRGVIGREPTLYVSSPTSYVMNGIEEAELGRDDVENHTYNVEAKSSTFKKPYNLIQIKDLLGINYTH</sequence>